<dbReference type="Pfam" id="PF13620">
    <property type="entry name" value="CarboxypepD_reg"/>
    <property type="match status" value="1"/>
</dbReference>
<keyword evidence="11" id="KW-0121">Carboxypeptidase</keyword>
<evidence type="ECO:0000313" key="11">
    <source>
        <dbReference type="EMBL" id="SFS11158.1"/>
    </source>
</evidence>
<evidence type="ECO:0000313" key="12">
    <source>
        <dbReference type="Proteomes" id="UP000199024"/>
    </source>
</evidence>
<sequence>MMGKKTLVRLFLGVMLSMTGAAFGQAATGVVRGVVTDPSGALVPQAEITVRNASGLSRTVKSNGTGSFEMPRMVPGRYTMSVAAKGFSSSQVDDVEVFGDKTTTENVKLEITVESEVQVTAESVQVSTSPDDNASALVIKGKTLDALSDDPDDLQNELTALAGPAAGPSGAQIYIDGFTGGQLPPKSSIREIRINRNPFSAQYDKLGYGRIEILTKPGTDKFHGSLMMNGNEKAFNSLNPFVTNEPSYYSTFFTGNASGALSKSASWFTSVFRRDNQSNSIITAQIPGTTSAGQSYSLAVSNPQSRLDISPRFDFQLGANNTLSVRYMYDRQKQTNSGVSGFALQSQAYDVLNHENTIQISDTQVLSQKVVNDSRFQYTAARNSQAASTTTPTVTVQGAFTGGGSNAGTVKDNQDRYEFQDYITAAEGLHALNFGTRLRLTHEVDSSTSGFNGNYIYQSLSAYAAGTPSEYDVTAGTPTAKVNLFDAAFFFQDDWSIKPNLTLSYGVRYEGQNRISDHADFAPRFAVSWAPGARNGKKASTVLRAGYGWFFDRFSSTYVLDAIHQNGINQQNYVVKNPTFTTNAPSASQLSALSTAAPTLYSVSPNLKASVNQQAAFGIDRSFGRIATLSATYINSRGVHQYMSDNVNAYVGYDATTGTGTRPNGINENIYQFQSAGQYSQNQLMLNYMVKAKKVSLFGFYMLGFAKSDTSGATYFSSNPTNPKADYGRATFDVRNRFVLGGNYQAPFGISLSPFLVANSGSPFNVTIGQDLNGDNQYNDRPSYATASSTSTMQTAYGDFDLNPSATATRIPYNLGTGPAQFSMNLRMSKTFGIGPRVEGGSGGGSQGGGPGGGGPGGGGPGGGGPGGGGPGGGGLGPGGLSGNGGPPRLDQLAPRRYSLTFSAMGRNVFNHVSLAAPVGVLSSPSFGQSRSIAGGFFGSAASNRSVDLQASFNF</sequence>
<gene>
    <name evidence="11" type="ORF">SAMN05421771_1918</name>
</gene>
<evidence type="ECO:0000256" key="6">
    <source>
        <dbReference type="ARBA" id="ARBA00023136"/>
    </source>
</evidence>
<dbReference type="OrthoDB" id="98676at2"/>
<evidence type="ECO:0000256" key="4">
    <source>
        <dbReference type="ARBA" id="ARBA00022692"/>
    </source>
</evidence>
<dbReference type="InterPro" id="IPR039426">
    <property type="entry name" value="TonB-dep_rcpt-like"/>
</dbReference>
<evidence type="ECO:0000256" key="7">
    <source>
        <dbReference type="ARBA" id="ARBA00023237"/>
    </source>
</evidence>
<feature type="domain" description="TonB-dependent transporter Oar-like beta-barrel" evidence="10">
    <location>
        <begin position="516"/>
        <end position="834"/>
    </location>
</feature>
<protein>
    <submittedName>
        <fullName evidence="11">Carboxypeptidase regulatory-like domain-containing protein</fullName>
    </submittedName>
</protein>
<keyword evidence="2" id="KW-0813">Transport</keyword>
<feature type="chain" id="PRO_5011601813" evidence="9">
    <location>
        <begin position="27"/>
        <end position="955"/>
    </location>
</feature>
<evidence type="ECO:0000256" key="1">
    <source>
        <dbReference type="ARBA" id="ARBA00004571"/>
    </source>
</evidence>
<evidence type="ECO:0000256" key="5">
    <source>
        <dbReference type="ARBA" id="ARBA00022729"/>
    </source>
</evidence>
<keyword evidence="6" id="KW-0472">Membrane</keyword>
<evidence type="ECO:0000256" key="8">
    <source>
        <dbReference type="SAM" id="MobiDB-lite"/>
    </source>
</evidence>
<proteinExistence type="predicted"/>
<dbReference type="Gene3D" id="2.60.40.1120">
    <property type="entry name" value="Carboxypeptidase-like, regulatory domain"/>
    <property type="match status" value="1"/>
</dbReference>
<dbReference type="RefSeq" id="WP_089838763.1">
    <property type="nucleotide sequence ID" value="NZ_FOZL01000001.1"/>
</dbReference>
<dbReference type="GO" id="GO:0044718">
    <property type="term" value="P:siderophore transmembrane transport"/>
    <property type="evidence" value="ECO:0007669"/>
    <property type="project" value="TreeGrafter"/>
</dbReference>
<evidence type="ECO:0000259" key="10">
    <source>
        <dbReference type="Pfam" id="PF25183"/>
    </source>
</evidence>
<feature type="region of interest" description="Disordered" evidence="8">
    <location>
        <begin position="833"/>
        <end position="892"/>
    </location>
</feature>
<dbReference type="STRING" id="474950.SAMN05421771_1918"/>
<feature type="compositionally biased region" description="Gly residues" evidence="8">
    <location>
        <begin position="838"/>
        <end position="886"/>
    </location>
</feature>
<dbReference type="GO" id="GO:0009279">
    <property type="term" value="C:cell outer membrane"/>
    <property type="evidence" value="ECO:0007669"/>
    <property type="project" value="UniProtKB-SubCell"/>
</dbReference>
<dbReference type="SUPFAM" id="SSF56935">
    <property type="entry name" value="Porins"/>
    <property type="match status" value="1"/>
</dbReference>
<dbReference type="InterPro" id="IPR013784">
    <property type="entry name" value="Carb-bd-like_fold"/>
</dbReference>
<dbReference type="GO" id="GO:0015344">
    <property type="term" value="F:siderophore uptake transmembrane transporter activity"/>
    <property type="evidence" value="ECO:0007669"/>
    <property type="project" value="TreeGrafter"/>
</dbReference>
<dbReference type="InterPro" id="IPR036942">
    <property type="entry name" value="Beta-barrel_TonB_sf"/>
</dbReference>
<comment type="subcellular location">
    <subcellularLocation>
        <location evidence="1">Cell outer membrane</location>
        <topology evidence="1">Multi-pass membrane protein</topology>
    </subcellularLocation>
</comment>
<evidence type="ECO:0000256" key="3">
    <source>
        <dbReference type="ARBA" id="ARBA00022452"/>
    </source>
</evidence>
<dbReference type="Proteomes" id="UP000199024">
    <property type="component" value="Unassembled WGS sequence"/>
</dbReference>
<keyword evidence="11" id="KW-0645">Protease</keyword>
<keyword evidence="5 9" id="KW-0732">Signal</keyword>
<organism evidence="11 12">
    <name type="scientific">Granulicella pectinivorans</name>
    <dbReference type="NCBI Taxonomy" id="474950"/>
    <lineage>
        <taxon>Bacteria</taxon>
        <taxon>Pseudomonadati</taxon>
        <taxon>Acidobacteriota</taxon>
        <taxon>Terriglobia</taxon>
        <taxon>Terriglobales</taxon>
        <taxon>Acidobacteriaceae</taxon>
        <taxon>Granulicella</taxon>
    </lineage>
</organism>
<dbReference type="AlphaFoldDB" id="A0A1I6M6B7"/>
<keyword evidence="12" id="KW-1185">Reference proteome</keyword>
<keyword evidence="3" id="KW-1134">Transmembrane beta strand</keyword>
<evidence type="ECO:0000256" key="9">
    <source>
        <dbReference type="SAM" id="SignalP"/>
    </source>
</evidence>
<reference evidence="11 12" key="1">
    <citation type="submission" date="2016-10" db="EMBL/GenBank/DDBJ databases">
        <authorList>
            <person name="de Groot N.N."/>
        </authorList>
    </citation>
    <scope>NUCLEOTIDE SEQUENCE [LARGE SCALE GENOMIC DNA]</scope>
    <source>
        <strain evidence="11 12">DSM 21001</strain>
    </source>
</reference>
<accession>A0A1I6M6B7</accession>
<name>A0A1I6M6B7_9BACT</name>
<dbReference type="GO" id="GO:0030246">
    <property type="term" value="F:carbohydrate binding"/>
    <property type="evidence" value="ECO:0007669"/>
    <property type="project" value="InterPro"/>
</dbReference>
<dbReference type="PANTHER" id="PTHR30069:SF29">
    <property type="entry name" value="HEMOGLOBIN AND HEMOGLOBIN-HAPTOGLOBIN-BINDING PROTEIN 1-RELATED"/>
    <property type="match status" value="1"/>
</dbReference>
<keyword evidence="11" id="KW-0378">Hydrolase</keyword>
<dbReference type="InterPro" id="IPR057601">
    <property type="entry name" value="Oar-like_b-barrel"/>
</dbReference>
<dbReference type="EMBL" id="FOZL01000001">
    <property type="protein sequence ID" value="SFS11158.1"/>
    <property type="molecule type" value="Genomic_DNA"/>
</dbReference>
<dbReference type="Gene3D" id="2.40.170.20">
    <property type="entry name" value="TonB-dependent receptor, beta-barrel domain"/>
    <property type="match status" value="1"/>
</dbReference>
<dbReference type="GO" id="GO:0004180">
    <property type="term" value="F:carboxypeptidase activity"/>
    <property type="evidence" value="ECO:0007669"/>
    <property type="project" value="UniProtKB-KW"/>
</dbReference>
<keyword evidence="4" id="KW-0812">Transmembrane</keyword>
<dbReference type="PANTHER" id="PTHR30069">
    <property type="entry name" value="TONB-DEPENDENT OUTER MEMBRANE RECEPTOR"/>
    <property type="match status" value="1"/>
</dbReference>
<evidence type="ECO:0000256" key="2">
    <source>
        <dbReference type="ARBA" id="ARBA00022448"/>
    </source>
</evidence>
<dbReference type="SUPFAM" id="SSF49452">
    <property type="entry name" value="Starch-binding domain-like"/>
    <property type="match status" value="1"/>
</dbReference>
<keyword evidence="7" id="KW-0998">Cell outer membrane</keyword>
<dbReference type="Pfam" id="PF25183">
    <property type="entry name" value="OMP_b-brl_4"/>
    <property type="match status" value="1"/>
</dbReference>
<feature type="signal peptide" evidence="9">
    <location>
        <begin position="1"/>
        <end position="26"/>
    </location>
</feature>